<feature type="compositionally biased region" description="Low complexity" evidence="1">
    <location>
        <begin position="67"/>
        <end position="79"/>
    </location>
</feature>
<dbReference type="EMBL" id="JAPMOS010000015">
    <property type="protein sequence ID" value="KAJ4460071.1"/>
    <property type="molecule type" value="Genomic_DNA"/>
</dbReference>
<accession>A0ABQ8UNN7</accession>
<feature type="compositionally biased region" description="Polar residues" evidence="1">
    <location>
        <begin position="152"/>
        <end position="162"/>
    </location>
</feature>
<name>A0ABQ8UNN7_9EUKA</name>
<protein>
    <submittedName>
        <fullName evidence="2">Uncharacterized protein</fullName>
    </submittedName>
</protein>
<feature type="region of interest" description="Disordered" evidence="1">
    <location>
        <begin position="270"/>
        <end position="295"/>
    </location>
</feature>
<sequence length="320" mass="34116">MGQGVAPKWAPYDFPPFGMGLFFLTLTGKFEMIAGHSDPKGIEVNLAGNRPHPFPPPDYEASAQGRPSATATATTTAESPPGPPGAADIAHRLGEAPLAVVPGIPDRYPELFAAGEGEESLEAQPPPDRRSLRRLARLAALTRSLSPRGHSPAQSQSPAQTEPSERGVSPPSIRDLTARTASASTSSLPTIGRRSLDFFGRPAAPSPVNSARHTPLPPRSPSPPQPASSPRPTTGPSANVQRINTPFLRSPRCLEVVRAHQKKAAIAIFSSPLSRPPREKEDYREGLSAPGPHPATAALRWLPQYTRQVAADRRMGIQIK</sequence>
<keyword evidence="3" id="KW-1185">Reference proteome</keyword>
<feature type="compositionally biased region" description="Basic and acidic residues" evidence="1">
    <location>
        <begin position="276"/>
        <end position="285"/>
    </location>
</feature>
<feature type="compositionally biased region" description="Low complexity" evidence="1">
    <location>
        <begin position="178"/>
        <end position="187"/>
    </location>
</feature>
<comment type="caution">
    <text evidence="2">The sequence shown here is derived from an EMBL/GenBank/DDBJ whole genome shotgun (WGS) entry which is preliminary data.</text>
</comment>
<reference evidence="2" key="1">
    <citation type="journal article" date="2022" name="bioRxiv">
        <title>Genomics of Preaxostyla Flagellates Illuminates Evolutionary Transitions and the Path Towards Mitochondrial Loss.</title>
        <authorList>
            <person name="Novak L.V.F."/>
            <person name="Treitli S.C."/>
            <person name="Pyrih J."/>
            <person name="Halakuc P."/>
            <person name="Pipaliya S.V."/>
            <person name="Vacek V."/>
            <person name="Brzon O."/>
            <person name="Soukal P."/>
            <person name="Eme L."/>
            <person name="Dacks J.B."/>
            <person name="Karnkowska A."/>
            <person name="Elias M."/>
            <person name="Hampl V."/>
        </authorList>
    </citation>
    <scope>NUCLEOTIDE SEQUENCE</scope>
    <source>
        <strain evidence="2">RCP-MX</strain>
    </source>
</reference>
<feature type="compositionally biased region" description="Pro residues" evidence="1">
    <location>
        <begin position="215"/>
        <end position="229"/>
    </location>
</feature>
<feature type="region of interest" description="Disordered" evidence="1">
    <location>
        <begin position="142"/>
        <end position="241"/>
    </location>
</feature>
<gene>
    <name evidence="2" type="ORF">PAPYR_3792</name>
</gene>
<feature type="region of interest" description="Disordered" evidence="1">
    <location>
        <begin position="44"/>
        <end position="89"/>
    </location>
</feature>
<dbReference type="Proteomes" id="UP001141327">
    <property type="component" value="Unassembled WGS sequence"/>
</dbReference>
<evidence type="ECO:0000313" key="3">
    <source>
        <dbReference type="Proteomes" id="UP001141327"/>
    </source>
</evidence>
<organism evidence="2 3">
    <name type="scientific">Paratrimastix pyriformis</name>
    <dbReference type="NCBI Taxonomy" id="342808"/>
    <lineage>
        <taxon>Eukaryota</taxon>
        <taxon>Metamonada</taxon>
        <taxon>Preaxostyla</taxon>
        <taxon>Paratrimastigidae</taxon>
        <taxon>Paratrimastix</taxon>
    </lineage>
</organism>
<proteinExistence type="predicted"/>
<evidence type="ECO:0000256" key="1">
    <source>
        <dbReference type="SAM" id="MobiDB-lite"/>
    </source>
</evidence>
<evidence type="ECO:0000313" key="2">
    <source>
        <dbReference type="EMBL" id="KAJ4460071.1"/>
    </source>
</evidence>